<reference evidence="1 2" key="1">
    <citation type="journal article" date="2021" name="Plant Biotechnol. J.">
        <title>Multi-omics assisted identification of the key and species-specific regulatory components of drought-tolerant mechanisms in Gossypium stocksii.</title>
        <authorList>
            <person name="Yu D."/>
            <person name="Ke L."/>
            <person name="Zhang D."/>
            <person name="Wu Y."/>
            <person name="Sun Y."/>
            <person name="Mei J."/>
            <person name="Sun J."/>
            <person name="Sun Y."/>
        </authorList>
    </citation>
    <scope>NUCLEOTIDE SEQUENCE [LARGE SCALE GENOMIC DNA]</scope>
    <source>
        <strain evidence="2">cv. E1</strain>
        <tissue evidence="1">Leaf</tissue>
    </source>
</reference>
<organism evidence="1 2">
    <name type="scientific">Gossypium stocksii</name>
    <dbReference type="NCBI Taxonomy" id="47602"/>
    <lineage>
        <taxon>Eukaryota</taxon>
        <taxon>Viridiplantae</taxon>
        <taxon>Streptophyta</taxon>
        <taxon>Embryophyta</taxon>
        <taxon>Tracheophyta</taxon>
        <taxon>Spermatophyta</taxon>
        <taxon>Magnoliopsida</taxon>
        <taxon>eudicotyledons</taxon>
        <taxon>Gunneridae</taxon>
        <taxon>Pentapetalae</taxon>
        <taxon>rosids</taxon>
        <taxon>malvids</taxon>
        <taxon>Malvales</taxon>
        <taxon>Malvaceae</taxon>
        <taxon>Malvoideae</taxon>
        <taxon>Gossypium</taxon>
    </lineage>
</organism>
<dbReference type="EMBL" id="JAIQCV010000006">
    <property type="protein sequence ID" value="KAH1092185.1"/>
    <property type="molecule type" value="Genomic_DNA"/>
</dbReference>
<dbReference type="Proteomes" id="UP000828251">
    <property type="component" value="Unassembled WGS sequence"/>
</dbReference>
<gene>
    <name evidence="1" type="ORF">J1N35_019442</name>
</gene>
<keyword evidence="2" id="KW-1185">Reference proteome</keyword>
<evidence type="ECO:0000313" key="1">
    <source>
        <dbReference type="EMBL" id="KAH1092185.1"/>
    </source>
</evidence>
<evidence type="ECO:0000313" key="2">
    <source>
        <dbReference type="Proteomes" id="UP000828251"/>
    </source>
</evidence>
<accession>A0A9D4A843</accession>
<evidence type="ECO:0008006" key="3">
    <source>
        <dbReference type="Google" id="ProtNLM"/>
    </source>
</evidence>
<comment type="caution">
    <text evidence="1">The sequence shown here is derived from an EMBL/GenBank/DDBJ whole genome shotgun (WGS) entry which is preliminary data.</text>
</comment>
<protein>
    <recommendedName>
        <fullName evidence="3">Reverse transcriptase domain-containing protein</fullName>
    </recommendedName>
</protein>
<name>A0A9D4A843_9ROSI</name>
<dbReference type="OrthoDB" id="1934719at2759"/>
<proteinExistence type="predicted"/>
<sequence>MMVVDHYESSRLDDKHSFAHVLFKDMLVGSIRMTSLVSKGKDDDDIWLLEGDVIVGTEDGRHITDNIIIVQEIIHSMHIKKGRKSWMTIKVDIENTYNQLRWDFIKDTLFDAERLRQLIHKGIDNKTWKPISSVNNGPTILHILFISDLFLFAEVDVA</sequence>
<dbReference type="AlphaFoldDB" id="A0A9D4A843"/>